<accession>A0AAD4CYS5</accession>
<dbReference type="EMBL" id="VCAU01000002">
    <property type="protein sequence ID" value="KAF9894966.1"/>
    <property type="molecule type" value="Genomic_DNA"/>
</dbReference>
<name>A0AAD4CYS5_ASPNN</name>
<evidence type="ECO:0000313" key="3">
    <source>
        <dbReference type="Proteomes" id="UP001194746"/>
    </source>
</evidence>
<feature type="transmembrane region" description="Helical" evidence="1">
    <location>
        <begin position="711"/>
        <end position="731"/>
    </location>
</feature>
<gene>
    <name evidence="2" type="ORF">FE257_004589</name>
</gene>
<dbReference type="InterPro" id="IPR021840">
    <property type="entry name" value="DUF3433"/>
</dbReference>
<dbReference type="PANTHER" id="PTHR37544:SF3">
    <property type="entry name" value="SPRAY"/>
    <property type="match status" value="1"/>
</dbReference>
<feature type="transmembrane region" description="Helical" evidence="1">
    <location>
        <begin position="529"/>
        <end position="550"/>
    </location>
</feature>
<organism evidence="2 3">
    <name type="scientific">Aspergillus nanangensis</name>
    <dbReference type="NCBI Taxonomy" id="2582783"/>
    <lineage>
        <taxon>Eukaryota</taxon>
        <taxon>Fungi</taxon>
        <taxon>Dikarya</taxon>
        <taxon>Ascomycota</taxon>
        <taxon>Pezizomycotina</taxon>
        <taxon>Eurotiomycetes</taxon>
        <taxon>Eurotiomycetidae</taxon>
        <taxon>Eurotiales</taxon>
        <taxon>Aspergillaceae</taxon>
        <taxon>Aspergillus</taxon>
        <taxon>Aspergillus subgen. Circumdati</taxon>
    </lineage>
</organism>
<dbReference type="PANTHER" id="PTHR37544">
    <property type="entry name" value="SPRAY-RELATED"/>
    <property type="match status" value="1"/>
</dbReference>
<sequence length="1228" mass="132844">MEGAADAAQQRSALFRWPNSAPERDQKNGRILNKVLWGNTHEPTGWTPLMLRPITLLPLAVFCFGMIAALEAFHYVIRTTVMSPEDKNAFNLARYMPTLGVIAIGYVFKGIASDLKKLTPWSNMSGKWTTGSDSVLLDYANELEIVSVFAALRRRHWAMSVGLIGAFICGALVPFANSLTYVDLFASRTLPATFVQTSAFDFDNNPLATANGSLNVPWNYTGSQPYARVYSEQASNSPPALWSTGNYTFDEFGLSDDDSTSLSNATFTADVNAISATLDCHQVRYDRRDSEYSMRFVANPDDLKTAACVRPVEMSLTANTIPSQAWLNVTQCAEDGSDVRITANFMYGAKTGGDRFGDAENVSLKGLLCTPRFASQVVSLSVNATTDEVTGYTPVGGATPLDIKTSTEALWVYLDNPLDASTQEAFGRGPTGGAGPYDATAKPEATIKKIVGAVGWTVSRQELDAFMSVLLKGGTEPNPEDLDLLEARVVDLASRIWVETISFLARSPSSKSLAGDITDSEPRILLRIFALRTAEALLGVIGVLAVVFALRLRPKTVLERDPGSLAATAAILSASTIHTEKGMAKEAISSDDSMKQALHNTRFTLERNNDGEYGVAMHSMQGQTQMAAADRRTLGNVSYHAAPDGRDLDVESKASDVSKGWRPLPLHIASKIALGTAIILVMIALGIMLWQSNKLHGLCRDTPSASTALTLVTSGILVLLGYCCAGVDAAAQSLAPFNIMQKKPNPHVLFTDDLSFLGRFRDLGSRRVSIALLASAAYMVVIPALKLVAAGLFVATATQVADQVNVDLDTSLVSNFERTFTISETEEIVKRAAQFTEWESIPQFDLPARSGIIGNLVLSNLTAIAGDAAAQEDSPAGGTIEARVPAIAIDVKCDALPGNNFNLSIEASQDKDWNFEWFCTTPDCNAAFNTTRNTSMAYLYTSQYPDGLPSYVGQAAFPGVNSKYGPMNLIDLPYTVTLADYSSLGGSLTSFTNKTHIATYNESTTWATPDTLSVPLPTLRAISCTRNLSAVTVNATFTRPSQALIGGGKELLPWRAIAIDRASITYDHTFPRMQPPWFAPPILREDQYNMQSQDMDGKLIGNSLWPRRGSSTNIFELLASDAEHRAHHLARLLDPDGLATSAQRVYTAYCAQLLTELRLYAGNASAPAAESTSPATLRYLQPRMRQDPAMTYAIEGLLAAVVGFLVLIFWQFQSRPIIPKSPGSIAAS</sequence>
<keyword evidence="1" id="KW-0812">Transmembrane</keyword>
<feature type="transmembrane region" description="Helical" evidence="1">
    <location>
        <begin position="157"/>
        <end position="176"/>
    </location>
</feature>
<dbReference type="Pfam" id="PF11915">
    <property type="entry name" value="DUF3433"/>
    <property type="match status" value="1"/>
</dbReference>
<proteinExistence type="predicted"/>
<feature type="transmembrane region" description="Helical" evidence="1">
    <location>
        <begin position="1189"/>
        <end position="1210"/>
    </location>
</feature>
<keyword evidence="1" id="KW-1133">Transmembrane helix</keyword>
<reference evidence="2" key="1">
    <citation type="journal article" date="2019" name="Beilstein J. Org. Chem.">
        <title>Nanangenines: drimane sesquiterpenoids as the dominant metabolite cohort of a novel Australian fungus, Aspergillus nanangensis.</title>
        <authorList>
            <person name="Lacey H.J."/>
            <person name="Gilchrist C.L.M."/>
            <person name="Crombie A."/>
            <person name="Kalaitzis J.A."/>
            <person name="Vuong D."/>
            <person name="Rutledge P.J."/>
            <person name="Turner P."/>
            <person name="Pitt J.I."/>
            <person name="Lacey E."/>
            <person name="Chooi Y.H."/>
            <person name="Piggott A.M."/>
        </authorList>
    </citation>
    <scope>NUCLEOTIDE SEQUENCE</scope>
    <source>
        <strain evidence="2">MST-FP2251</strain>
    </source>
</reference>
<feature type="transmembrane region" description="Helical" evidence="1">
    <location>
        <begin position="672"/>
        <end position="691"/>
    </location>
</feature>
<feature type="transmembrane region" description="Helical" evidence="1">
    <location>
        <begin position="89"/>
        <end position="108"/>
    </location>
</feature>
<dbReference type="AlphaFoldDB" id="A0AAD4CYS5"/>
<comment type="caution">
    <text evidence="2">The sequence shown here is derived from an EMBL/GenBank/DDBJ whole genome shotgun (WGS) entry which is preliminary data.</text>
</comment>
<reference evidence="2" key="2">
    <citation type="submission" date="2020-02" db="EMBL/GenBank/DDBJ databases">
        <authorList>
            <person name="Gilchrist C.L.M."/>
            <person name="Chooi Y.-H."/>
        </authorList>
    </citation>
    <scope>NUCLEOTIDE SEQUENCE</scope>
    <source>
        <strain evidence="2">MST-FP2251</strain>
    </source>
</reference>
<protein>
    <submittedName>
        <fullName evidence="2">Uncharacterized protein</fullName>
    </submittedName>
</protein>
<feature type="transmembrane region" description="Helical" evidence="1">
    <location>
        <begin position="770"/>
        <end position="795"/>
    </location>
</feature>
<dbReference type="Proteomes" id="UP001194746">
    <property type="component" value="Unassembled WGS sequence"/>
</dbReference>
<feature type="transmembrane region" description="Helical" evidence="1">
    <location>
        <begin position="56"/>
        <end position="77"/>
    </location>
</feature>
<keyword evidence="1" id="KW-0472">Membrane</keyword>
<evidence type="ECO:0000313" key="2">
    <source>
        <dbReference type="EMBL" id="KAF9894966.1"/>
    </source>
</evidence>
<evidence type="ECO:0000256" key="1">
    <source>
        <dbReference type="SAM" id="Phobius"/>
    </source>
</evidence>
<keyword evidence="3" id="KW-1185">Reference proteome</keyword>